<organism evidence="1">
    <name type="scientific">marine metagenome</name>
    <dbReference type="NCBI Taxonomy" id="408172"/>
    <lineage>
        <taxon>unclassified sequences</taxon>
        <taxon>metagenomes</taxon>
        <taxon>ecological metagenomes</taxon>
    </lineage>
</organism>
<proteinExistence type="predicted"/>
<feature type="non-terminal residue" evidence="1">
    <location>
        <position position="35"/>
    </location>
</feature>
<name>A0A382IA52_9ZZZZ</name>
<reference evidence="1" key="1">
    <citation type="submission" date="2018-05" db="EMBL/GenBank/DDBJ databases">
        <authorList>
            <person name="Lanie J.A."/>
            <person name="Ng W.-L."/>
            <person name="Kazmierczak K.M."/>
            <person name="Andrzejewski T.M."/>
            <person name="Davidsen T.M."/>
            <person name="Wayne K.J."/>
            <person name="Tettelin H."/>
            <person name="Glass J.I."/>
            <person name="Rusch D."/>
            <person name="Podicherti R."/>
            <person name="Tsui H.-C.T."/>
            <person name="Winkler M.E."/>
        </authorList>
    </citation>
    <scope>NUCLEOTIDE SEQUENCE</scope>
</reference>
<protein>
    <submittedName>
        <fullName evidence="1">Uncharacterized protein</fullName>
    </submittedName>
</protein>
<feature type="non-terminal residue" evidence="1">
    <location>
        <position position="1"/>
    </location>
</feature>
<dbReference type="EMBL" id="UINC01065670">
    <property type="protein sequence ID" value="SVB95581.1"/>
    <property type="molecule type" value="Genomic_DNA"/>
</dbReference>
<sequence length="35" mass="3744">VQEASASAADSLADVASAFIEARMLSDQRRLVDSY</sequence>
<gene>
    <name evidence="1" type="ORF">METZ01_LOCUS248435</name>
</gene>
<accession>A0A382IA52</accession>
<dbReference type="AlphaFoldDB" id="A0A382IA52"/>
<evidence type="ECO:0000313" key="1">
    <source>
        <dbReference type="EMBL" id="SVB95581.1"/>
    </source>
</evidence>